<sequence length="79" mass="9252">MSEENKNQQEQMKEVAEQKAEEGKRQKEQMKEKAQAKQSDYRDEKSKDLAKHVETQGRAPDVEDQAELEKGENPSNQYR</sequence>
<evidence type="ECO:0000256" key="1">
    <source>
        <dbReference type="SAM" id="MobiDB-lite"/>
    </source>
</evidence>
<organism evidence="2 3">
    <name type="scientific">Salinicoccus jeotgali</name>
    <dbReference type="NCBI Taxonomy" id="381634"/>
    <lineage>
        <taxon>Bacteria</taxon>
        <taxon>Bacillati</taxon>
        <taxon>Bacillota</taxon>
        <taxon>Bacilli</taxon>
        <taxon>Bacillales</taxon>
        <taxon>Staphylococcaceae</taxon>
        <taxon>Salinicoccus</taxon>
    </lineage>
</organism>
<accession>A0ABP7ERQ0</accession>
<keyword evidence="3" id="KW-1185">Reference proteome</keyword>
<gene>
    <name evidence="2" type="ORF">GCM10022378_11820</name>
</gene>
<feature type="compositionally biased region" description="Basic and acidic residues" evidence="1">
    <location>
        <begin position="1"/>
        <end position="55"/>
    </location>
</feature>
<proteinExistence type="predicted"/>
<reference evidence="3" key="1">
    <citation type="journal article" date="2019" name="Int. J. Syst. Evol. Microbiol.">
        <title>The Global Catalogue of Microorganisms (GCM) 10K type strain sequencing project: providing services to taxonomists for standard genome sequencing and annotation.</title>
        <authorList>
            <consortium name="The Broad Institute Genomics Platform"/>
            <consortium name="The Broad Institute Genome Sequencing Center for Infectious Disease"/>
            <person name="Wu L."/>
            <person name="Ma J."/>
        </authorList>
    </citation>
    <scope>NUCLEOTIDE SEQUENCE [LARGE SCALE GENOMIC DNA]</scope>
    <source>
        <strain evidence="3">JCM 16981</strain>
    </source>
</reference>
<dbReference type="Proteomes" id="UP001500920">
    <property type="component" value="Unassembled WGS sequence"/>
</dbReference>
<evidence type="ECO:0000313" key="3">
    <source>
        <dbReference type="Proteomes" id="UP001500920"/>
    </source>
</evidence>
<dbReference type="EMBL" id="BAABCK010000021">
    <property type="protein sequence ID" value="GAA3723331.1"/>
    <property type="molecule type" value="Genomic_DNA"/>
</dbReference>
<evidence type="ECO:0000313" key="2">
    <source>
        <dbReference type="EMBL" id="GAA3723331.1"/>
    </source>
</evidence>
<protein>
    <submittedName>
        <fullName evidence="2">Uncharacterized protein</fullName>
    </submittedName>
</protein>
<feature type="region of interest" description="Disordered" evidence="1">
    <location>
        <begin position="1"/>
        <end position="79"/>
    </location>
</feature>
<comment type="caution">
    <text evidence="2">The sequence shown here is derived from an EMBL/GenBank/DDBJ whole genome shotgun (WGS) entry which is preliminary data.</text>
</comment>
<dbReference type="RefSeq" id="WP_344702378.1">
    <property type="nucleotide sequence ID" value="NZ_BAABCK010000021.1"/>
</dbReference>
<name>A0ABP7ERQ0_9STAP</name>